<protein>
    <submittedName>
        <fullName evidence="1">Uncharacterized protein</fullName>
    </submittedName>
</protein>
<evidence type="ECO:0000313" key="2">
    <source>
        <dbReference type="Proteomes" id="UP000614741"/>
    </source>
</evidence>
<dbReference type="EMBL" id="BONP01000046">
    <property type="protein sequence ID" value="GIG41919.1"/>
    <property type="molecule type" value="Genomic_DNA"/>
</dbReference>
<evidence type="ECO:0000313" key="1">
    <source>
        <dbReference type="EMBL" id="GIG41919.1"/>
    </source>
</evidence>
<name>A0ABQ4DRE7_9CELL</name>
<keyword evidence="2" id="KW-1185">Reference proteome</keyword>
<reference evidence="1 2" key="1">
    <citation type="submission" date="2021-01" db="EMBL/GenBank/DDBJ databases">
        <title>Whole genome shotgun sequence of Cellulomonas phragmiteti NBRC 110785.</title>
        <authorList>
            <person name="Komaki H."/>
            <person name="Tamura T."/>
        </authorList>
    </citation>
    <scope>NUCLEOTIDE SEQUENCE [LARGE SCALE GENOMIC DNA]</scope>
    <source>
        <strain evidence="1 2">NBRC 110785</strain>
    </source>
</reference>
<accession>A0ABQ4DRE7</accession>
<proteinExistence type="predicted"/>
<gene>
    <name evidence="1" type="ORF">Cph01nite_36810</name>
</gene>
<sequence length="202" mass="20919">MPSGNLLLTSTATGIVKVCLEHSRGCAWPGRNWCVARGHGVSGTTHSGVVPDGTAQVVPKLPVRVLWPGVSWFRGSVGWLRGARGRREALPRVPAGLLGSATAPWQRGAPVSGDDSRVVDVTDDASAGSTLDLDLGVIAPGDSVSFTLYYGVAMTKADAEAAVAAVEADVFYLAYPSWPAPDQSATGIFAYRATTPTNGATP</sequence>
<dbReference type="Proteomes" id="UP000614741">
    <property type="component" value="Unassembled WGS sequence"/>
</dbReference>
<organism evidence="1 2">
    <name type="scientific">Cellulomonas phragmiteti</name>
    <dbReference type="NCBI Taxonomy" id="478780"/>
    <lineage>
        <taxon>Bacteria</taxon>
        <taxon>Bacillati</taxon>
        <taxon>Actinomycetota</taxon>
        <taxon>Actinomycetes</taxon>
        <taxon>Micrococcales</taxon>
        <taxon>Cellulomonadaceae</taxon>
        <taxon>Cellulomonas</taxon>
    </lineage>
</organism>
<comment type="caution">
    <text evidence="1">The sequence shown here is derived from an EMBL/GenBank/DDBJ whole genome shotgun (WGS) entry which is preliminary data.</text>
</comment>